<proteinExistence type="predicted"/>
<organism evidence="1 2">
    <name type="scientific">Vibrio phage vB_VpM-pA2SJ1</name>
    <dbReference type="NCBI Taxonomy" id="3095964"/>
    <lineage>
        <taxon>Viruses</taxon>
        <taxon>Duplodnaviria</taxon>
        <taxon>Heunggongvirae</taxon>
        <taxon>Uroviricota</taxon>
        <taxon>Caudoviricetes</taxon>
    </lineage>
</organism>
<evidence type="ECO:0000313" key="2">
    <source>
        <dbReference type="Proteomes" id="UP001432163"/>
    </source>
</evidence>
<name>A0AAX4J5C2_9CAUD</name>
<sequence length="147" mass="15691">MEKILEKYQGPSNVLVGVPKGAGAYEDGTLIAVIAAVNEFGSADGRIPERAALRLGVEDALPQIRLLVKKMLPQLNADEMEMEDLLNLIGELSVGSIQEKISSGVGPANAPSTIKRKGSSTPLIDKGTYRQSIRHVIPGEGEEVEEV</sequence>
<dbReference type="Proteomes" id="UP001432163">
    <property type="component" value="Segment"/>
</dbReference>
<evidence type="ECO:0000313" key="1">
    <source>
        <dbReference type="EMBL" id="WRQ13127.1"/>
    </source>
</evidence>
<dbReference type="EMBL" id="OR813779">
    <property type="protein sequence ID" value="WRQ13127.1"/>
    <property type="molecule type" value="Genomic_DNA"/>
</dbReference>
<protein>
    <submittedName>
        <fullName evidence="1">Neck protein</fullName>
    </submittedName>
</protein>
<accession>A0AAX4J5C2</accession>
<reference evidence="1" key="1">
    <citation type="submission" date="2023-11" db="EMBL/GenBank/DDBJ databases">
        <title>Complete genome sequence of Vibrio virus vB_VpM-pA2SJ1.</title>
        <authorList>
            <person name="Lim S.J."/>
            <person name="Park S.Y."/>
            <person name="Kim J.H."/>
        </authorList>
    </citation>
    <scope>NUCLEOTIDE SEQUENCE</scope>
</reference>